<dbReference type="STRING" id="5627.A0A1C7LLN7"/>
<protein>
    <recommendedName>
        <fullName evidence="1">F-box domain-containing protein</fullName>
    </recommendedName>
</protein>
<dbReference type="Proteomes" id="UP000092993">
    <property type="component" value="Unassembled WGS sequence"/>
</dbReference>
<sequence length="266" mass="30075">MHSTFNHIHPWNEFYGESDAIDPTLMTLGHIQRTQIKNIIAELNRQATEHQLRRRYLIGQIHADQSYQHEVKRLGDSYGWNIFRASPDGWRVYLREAEMDGFQFSPAVCELMNQVHVNEASLSCVLAKIEALSTLVVPVQSLPTEVLVMIFKAGCRMPHPDPVSDSGDPRRIPFPLLVSSVSRYWRDVAINTPSLWTNITIKQTKPLGWVPLCLQRSGGQLLDITIDCRPLATLTAAVVDDIVARLMLGGVSQRRIHPNSNISDYP</sequence>
<dbReference type="OrthoDB" id="3225069at2759"/>
<dbReference type="Gene3D" id="1.20.1280.50">
    <property type="match status" value="1"/>
</dbReference>
<organism evidence="2 3">
    <name type="scientific">Grifola frondosa</name>
    <name type="common">Maitake</name>
    <name type="synonym">Polyporus frondosus</name>
    <dbReference type="NCBI Taxonomy" id="5627"/>
    <lineage>
        <taxon>Eukaryota</taxon>
        <taxon>Fungi</taxon>
        <taxon>Dikarya</taxon>
        <taxon>Basidiomycota</taxon>
        <taxon>Agaricomycotina</taxon>
        <taxon>Agaricomycetes</taxon>
        <taxon>Polyporales</taxon>
        <taxon>Grifolaceae</taxon>
        <taxon>Grifola</taxon>
    </lineage>
</organism>
<dbReference type="InterPro" id="IPR001810">
    <property type="entry name" value="F-box_dom"/>
</dbReference>
<evidence type="ECO:0000313" key="3">
    <source>
        <dbReference type="Proteomes" id="UP000092993"/>
    </source>
</evidence>
<name>A0A1C7LLN7_GRIFR</name>
<dbReference type="AlphaFoldDB" id="A0A1C7LLN7"/>
<proteinExistence type="predicted"/>
<reference evidence="2 3" key="1">
    <citation type="submission" date="2016-03" db="EMBL/GenBank/DDBJ databases">
        <title>Whole genome sequencing of Grifola frondosa 9006-11.</title>
        <authorList>
            <person name="Min B."/>
            <person name="Park H."/>
            <person name="Kim J.-G."/>
            <person name="Cho H."/>
            <person name="Oh Y.-L."/>
            <person name="Kong W.-S."/>
            <person name="Choi I.-G."/>
        </authorList>
    </citation>
    <scope>NUCLEOTIDE SEQUENCE [LARGE SCALE GENOMIC DNA]</scope>
    <source>
        <strain evidence="2 3">9006-11</strain>
    </source>
</reference>
<dbReference type="Pfam" id="PF12937">
    <property type="entry name" value="F-box-like"/>
    <property type="match status" value="1"/>
</dbReference>
<keyword evidence="3" id="KW-1185">Reference proteome</keyword>
<comment type="caution">
    <text evidence="2">The sequence shown here is derived from an EMBL/GenBank/DDBJ whole genome shotgun (WGS) entry which is preliminary data.</text>
</comment>
<dbReference type="EMBL" id="LUGG01000043">
    <property type="protein sequence ID" value="OBZ65560.1"/>
    <property type="molecule type" value="Genomic_DNA"/>
</dbReference>
<accession>A0A1C7LLN7</accession>
<feature type="domain" description="F-box" evidence="1">
    <location>
        <begin position="140"/>
        <end position="201"/>
    </location>
</feature>
<gene>
    <name evidence="2" type="ORF">A0H81_14409</name>
</gene>
<evidence type="ECO:0000259" key="1">
    <source>
        <dbReference type="Pfam" id="PF12937"/>
    </source>
</evidence>
<evidence type="ECO:0000313" key="2">
    <source>
        <dbReference type="EMBL" id="OBZ65560.1"/>
    </source>
</evidence>